<sequence>MLKLIAKVIGYVVLPAILSIQIILNLFSKKFRQPLYHFKSQYFYKKIGDYDTEYLKVQKRVNHHTHDPKQKDITIVLVPGNPGYVRYYDLFLNQLAQHLNYAYDIYAICHVGHLGFEGKKKKYHVETDYKHHHYHGVHHNNQQQTPKKKLNVLEHQIEHKVEFMKYLMHKHPNTKFIFVSHSIGSYIVLNILDYLPKDKILHCFKLFPTIERMNEMPNYKHTNILTRFPVKQVSATIAHILQYLPNFVKRVLIQLVLSNQNQQEPIDDIVETVTSFLDYTTVYNISNMAQLEFTFVRKRQDDLLKKYINEITLYYGRNDNWATVDLYHQIKKDIPAIDARLDDHNLEHAFVVGGARTQAQLLQDWINDKIKNKY</sequence>
<dbReference type="AlphaFoldDB" id="I7M749"/>
<evidence type="ECO:0000256" key="5">
    <source>
        <dbReference type="SAM" id="Phobius"/>
    </source>
</evidence>
<dbReference type="OrthoDB" id="448051at2759"/>
<dbReference type="GO" id="GO:0019915">
    <property type="term" value="P:lipid storage"/>
    <property type="evidence" value="ECO:0007669"/>
    <property type="project" value="InterPro"/>
</dbReference>
<dbReference type="Gene3D" id="3.40.50.1820">
    <property type="entry name" value="alpha/beta hydrolase"/>
    <property type="match status" value="1"/>
</dbReference>
<dbReference type="KEGG" id="tet:TTHERM_00374930"/>
<name>I7M749_TETTS</name>
<dbReference type="GeneID" id="7845093"/>
<reference evidence="7" key="1">
    <citation type="journal article" date="2006" name="PLoS Biol.">
        <title>Macronuclear genome sequence of the ciliate Tetrahymena thermophila, a model eukaryote.</title>
        <authorList>
            <person name="Eisen J.A."/>
            <person name="Coyne R.S."/>
            <person name="Wu M."/>
            <person name="Wu D."/>
            <person name="Thiagarajan M."/>
            <person name="Wortman J.R."/>
            <person name="Badger J.H."/>
            <person name="Ren Q."/>
            <person name="Amedeo P."/>
            <person name="Jones K.M."/>
            <person name="Tallon L.J."/>
            <person name="Delcher A.L."/>
            <person name="Salzberg S.L."/>
            <person name="Silva J.C."/>
            <person name="Haas B.J."/>
            <person name="Majoros W.H."/>
            <person name="Farzad M."/>
            <person name="Carlton J.M."/>
            <person name="Smith R.K. Jr."/>
            <person name="Garg J."/>
            <person name="Pearlman R.E."/>
            <person name="Karrer K.M."/>
            <person name="Sun L."/>
            <person name="Manning G."/>
            <person name="Elde N.C."/>
            <person name="Turkewitz A.P."/>
            <person name="Asai D.J."/>
            <person name="Wilkes D.E."/>
            <person name="Wang Y."/>
            <person name="Cai H."/>
            <person name="Collins K."/>
            <person name="Stewart B.A."/>
            <person name="Lee S.R."/>
            <person name="Wilamowska K."/>
            <person name="Weinberg Z."/>
            <person name="Ruzzo W.L."/>
            <person name="Wloga D."/>
            <person name="Gaertig J."/>
            <person name="Frankel J."/>
            <person name="Tsao C.-C."/>
            <person name="Gorovsky M.A."/>
            <person name="Keeling P.J."/>
            <person name="Waller R.F."/>
            <person name="Patron N.J."/>
            <person name="Cherry J.M."/>
            <person name="Stover N.A."/>
            <person name="Krieger C.J."/>
            <person name="del Toro C."/>
            <person name="Ryder H.F."/>
            <person name="Williamson S.C."/>
            <person name="Barbeau R.A."/>
            <person name="Hamilton E.P."/>
            <person name="Orias E."/>
        </authorList>
    </citation>
    <scope>NUCLEOTIDE SEQUENCE [LARGE SCALE GENOMIC DNA]</scope>
    <source>
        <strain evidence="7">SB210</strain>
    </source>
</reference>
<evidence type="ECO:0000256" key="3">
    <source>
        <dbReference type="ARBA" id="ARBA00022677"/>
    </source>
</evidence>
<evidence type="ECO:0000256" key="4">
    <source>
        <dbReference type="ARBA" id="ARBA00022801"/>
    </source>
</evidence>
<dbReference type="EMBL" id="GG662821">
    <property type="protein sequence ID" value="EAR89376.1"/>
    <property type="molecule type" value="Genomic_DNA"/>
</dbReference>
<comment type="subcellular location">
    <subcellularLocation>
        <location evidence="1">Lipid droplet</location>
    </subcellularLocation>
</comment>
<dbReference type="RefSeq" id="XP_001009621.1">
    <property type="nucleotide sequence ID" value="XM_001009621.1"/>
</dbReference>
<dbReference type="OMA" id="NEGFYAH"/>
<organism evidence="6 7">
    <name type="scientific">Tetrahymena thermophila (strain SB210)</name>
    <dbReference type="NCBI Taxonomy" id="312017"/>
    <lineage>
        <taxon>Eukaryota</taxon>
        <taxon>Sar</taxon>
        <taxon>Alveolata</taxon>
        <taxon>Ciliophora</taxon>
        <taxon>Intramacronucleata</taxon>
        <taxon>Oligohymenophorea</taxon>
        <taxon>Hymenostomatida</taxon>
        <taxon>Tetrahymenina</taxon>
        <taxon>Tetrahymenidae</taxon>
        <taxon>Tetrahymena</taxon>
    </lineage>
</organism>
<keyword evidence="4 6" id="KW-0378">Hydrolase</keyword>
<accession>I7M749</accession>
<keyword evidence="5" id="KW-0472">Membrane</keyword>
<dbReference type="PANTHER" id="PTHR13390">
    <property type="entry name" value="LIPASE"/>
    <property type="match status" value="1"/>
</dbReference>
<comment type="similarity">
    <text evidence="2">Belongs to the AB hydrolase superfamily. LDAH family.</text>
</comment>
<evidence type="ECO:0000313" key="6">
    <source>
        <dbReference type="EMBL" id="EAR89376.1"/>
    </source>
</evidence>
<dbReference type="GO" id="GO:0016298">
    <property type="term" value="F:lipase activity"/>
    <property type="evidence" value="ECO:0007669"/>
    <property type="project" value="InterPro"/>
</dbReference>
<evidence type="ECO:0000313" key="7">
    <source>
        <dbReference type="Proteomes" id="UP000009168"/>
    </source>
</evidence>
<dbReference type="SUPFAM" id="SSF53474">
    <property type="entry name" value="alpha/beta-Hydrolases"/>
    <property type="match status" value="1"/>
</dbReference>
<dbReference type="Pfam" id="PF10230">
    <property type="entry name" value="LIDHydrolase"/>
    <property type="match status" value="1"/>
</dbReference>
<dbReference type="PANTHER" id="PTHR13390:SF0">
    <property type="entry name" value="LIPID DROPLET-ASSOCIATED HYDROLASE"/>
    <property type="match status" value="1"/>
</dbReference>
<dbReference type="Proteomes" id="UP000009168">
    <property type="component" value="Unassembled WGS sequence"/>
</dbReference>
<keyword evidence="3" id="KW-0551">Lipid droplet</keyword>
<evidence type="ECO:0000256" key="1">
    <source>
        <dbReference type="ARBA" id="ARBA00004502"/>
    </source>
</evidence>
<protein>
    <submittedName>
        <fullName evidence="6">Alpha/beta hydrolase family protein</fullName>
    </submittedName>
</protein>
<dbReference type="InParanoid" id="I7M749"/>
<keyword evidence="5" id="KW-0812">Transmembrane</keyword>
<keyword evidence="7" id="KW-1185">Reference proteome</keyword>
<feature type="transmembrane region" description="Helical" evidence="5">
    <location>
        <begin position="6"/>
        <end position="27"/>
    </location>
</feature>
<dbReference type="eggNOG" id="KOG3975">
    <property type="taxonomic scope" value="Eukaryota"/>
</dbReference>
<dbReference type="InterPro" id="IPR019363">
    <property type="entry name" value="LDAH"/>
</dbReference>
<dbReference type="HOGENOM" id="CLU_018394_2_1_1"/>
<evidence type="ECO:0000256" key="2">
    <source>
        <dbReference type="ARBA" id="ARBA00008300"/>
    </source>
</evidence>
<gene>
    <name evidence="6" type="ORF">TTHERM_00374930</name>
</gene>
<keyword evidence="5" id="KW-1133">Transmembrane helix</keyword>
<dbReference type="InterPro" id="IPR029058">
    <property type="entry name" value="AB_hydrolase_fold"/>
</dbReference>
<proteinExistence type="inferred from homology"/>
<dbReference type="GO" id="GO:0005811">
    <property type="term" value="C:lipid droplet"/>
    <property type="evidence" value="ECO:0007669"/>
    <property type="project" value="UniProtKB-SubCell"/>
</dbReference>